<dbReference type="EMBL" id="CANHGI010000005">
    <property type="protein sequence ID" value="CAI5453138.1"/>
    <property type="molecule type" value="Genomic_DNA"/>
</dbReference>
<evidence type="ECO:0000313" key="4">
    <source>
        <dbReference type="Proteomes" id="UP001152747"/>
    </source>
</evidence>
<comment type="caution">
    <text evidence="3">The sequence shown here is derived from an EMBL/GenBank/DDBJ whole genome shotgun (WGS) entry which is preliminary data.</text>
</comment>
<evidence type="ECO:0000313" key="3">
    <source>
        <dbReference type="EMBL" id="CAI5453138.1"/>
    </source>
</evidence>
<dbReference type="Proteomes" id="UP001152747">
    <property type="component" value="Unassembled WGS sequence"/>
</dbReference>
<gene>
    <name evidence="3" type="ORF">CAMP_LOCUS15775</name>
</gene>
<dbReference type="AlphaFoldDB" id="A0A9P1IVR6"/>
<feature type="compositionally biased region" description="Basic and acidic residues" evidence="1">
    <location>
        <begin position="82"/>
        <end position="94"/>
    </location>
</feature>
<keyword evidence="4" id="KW-1185">Reference proteome</keyword>
<feature type="region of interest" description="Disordered" evidence="1">
    <location>
        <begin position="55"/>
        <end position="94"/>
    </location>
</feature>
<sequence>MSQTQTQFPHIEHAEFNVEVNIPLWVYIIITTTIGLCYLCCALWCCCATLSLRKSGNKKSKGSVEDGNVENEKKSSKKNHSKSREKSQDDREAH</sequence>
<keyword evidence="2" id="KW-1133">Transmembrane helix</keyword>
<feature type="transmembrane region" description="Helical" evidence="2">
    <location>
        <begin position="24"/>
        <end position="52"/>
    </location>
</feature>
<keyword evidence="2" id="KW-0472">Membrane</keyword>
<name>A0A9P1IVR6_9PELO</name>
<keyword evidence="2" id="KW-0812">Transmembrane</keyword>
<reference evidence="3" key="1">
    <citation type="submission" date="2022-11" db="EMBL/GenBank/DDBJ databases">
        <authorList>
            <person name="Kikuchi T."/>
        </authorList>
    </citation>
    <scope>NUCLEOTIDE SEQUENCE</scope>
    <source>
        <strain evidence="3">PS1010</strain>
    </source>
</reference>
<accession>A0A9P1IVR6</accession>
<evidence type="ECO:0000256" key="1">
    <source>
        <dbReference type="SAM" id="MobiDB-lite"/>
    </source>
</evidence>
<protein>
    <submittedName>
        <fullName evidence="3">Uncharacterized protein</fullName>
    </submittedName>
</protein>
<organism evidence="3 4">
    <name type="scientific">Caenorhabditis angaria</name>
    <dbReference type="NCBI Taxonomy" id="860376"/>
    <lineage>
        <taxon>Eukaryota</taxon>
        <taxon>Metazoa</taxon>
        <taxon>Ecdysozoa</taxon>
        <taxon>Nematoda</taxon>
        <taxon>Chromadorea</taxon>
        <taxon>Rhabditida</taxon>
        <taxon>Rhabditina</taxon>
        <taxon>Rhabditomorpha</taxon>
        <taxon>Rhabditoidea</taxon>
        <taxon>Rhabditidae</taxon>
        <taxon>Peloderinae</taxon>
        <taxon>Caenorhabditis</taxon>
    </lineage>
</organism>
<evidence type="ECO:0000256" key="2">
    <source>
        <dbReference type="SAM" id="Phobius"/>
    </source>
</evidence>
<proteinExistence type="predicted"/>